<accession>A0A9N9GLD9</accession>
<name>A0A9N9GLD9_9GLOM</name>
<keyword evidence="2" id="KW-1185">Reference proteome</keyword>
<dbReference type="Proteomes" id="UP000789570">
    <property type="component" value="Unassembled WGS sequence"/>
</dbReference>
<evidence type="ECO:0000313" key="2">
    <source>
        <dbReference type="Proteomes" id="UP000789570"/>
    </source>
</evidence>
<dbReference type="EMBL" id="CAJVPQ010002975">
    <property type="protein sequence ID" value="CAG8614249.1"/>
    <property type="molecule type" value="Genomic_DNA"/>
</dbReference>
<gene>
    <name evidence="1" type="ORF">FCALED_LOCUS9225</name>
</gene>
<dbReference type="AlphaFoldDB" id="A0A9N9GLD9"/>
<sequence length="60" mass="7082">MIFVWWNSLGVVNIKDLSERKKVGETKYGVEWHGYGQDQINPRFGTAENSRSLKLTRERR</sequence>
<organism evidence="1 2">
    <name type="scientific">Funneliformis caledonium</name>
    <dbReference type="NCBI Taxonomy" id="1117310"/>
    <lineage>
        <taxon>Eukaryota</taxon>
        <taxon>Fungi</taxon>
        <taxon>Fungi incertae sedis</taxon>
        <taxon>Mucoromycota</taxon>
        <taxon>Glomeromycotina</taxon>
        <taxon>Glomeromycetes</taxon>
        <taxon>Glomerales</taxon>
        <taxon>Glomeraceae</taxon>
        <taxon>Funneliformis</taxon>
    </lineage>
</organism>
<protein>
    <submittedName>
        <fullName evidence="1">1181_t:CDS:1</fullName>
    </submittedName>
</protein>
<reference evidence="1" key="1">
    <citation type="submission" date="2021-06" db="EMBL/GenBank/DDBJ databases">
        <authorList>
            <person name="Kallberg Y."/>
            <person name="Tangrot J."/>
            <person name="Rosling A."/>
        </authorList>
    </citation>
    <scope>NUCLEOTIDE SEQUENCE</scope>
    <source>
        <strain evidence="1">UK204</strain>
    </source>
</reference>
<proteinExistence type="predicted"/>
<comment type="caution">
    <text evidence="1">The sequence shown here is derived from an EMBL/GenBank/DDBJ whole genome shotgun (WGS) entry which is preliminary data.</text>
</comment>
<evidence type="ECO:0000313" key="1">
    <source>
        <dbReference type="EMBL" id="CAG8614249.1"/>
    </source>
</evidence>